<dbReference type="SMART" id="SM00354">
    <property type="entry name" value="HTH_LACI"/>
    <property type="match status" value="1"/>
</dbReference>
<dbReference type="SUPFAM" id="SSF47413">
    <property type="entry name" value="lambda repressor-like DNA-binding domains"/>
    <property type="match status" value="1"/>
</dbReference>
<dbReference type="InterPro" id="IPR010982">
    <property type="entry name" value="Lambda_DNA-bd_dom_sf"/>
</dbReference>
<name>A0A370QTQ5_9GAMM</name>
<dbReference type="OrthoDB" id="9798934at2"/>
<dbReference type="EMBL" id="QRAP01000003">
    <property type="protein sequence ID" value="RDK92637.1"/>
    <property type="molecule type" value="Genomic_DNA"/>
</dbReference>
<dbReference type="InterPro" id="IPR000843">
    <property type="entry name" value="HTH_LacI"/>
</dbReference>
<reference evidence="5 6" key="1">
    <citation type="submission" date="2018-07" db="EMBL/GenBank/DDBJ databases">
        <title>Genomic Encyclopedia of Type Strains, Phase IV (KMG-IV): sequencing the most valuable type-strain genomes for metagenomic binning, comparative biology and taxonomic classification.</title>
        <authorList>
            <person name="Goeker M."/>
        </authorList>
    </citation>
    <scope>NUCLEOTIDE SEQUENCE [LARGE SCALE GENOMIC DNA]</scope>
    <source>
        <strain evidence="5 6">DSM 103736</strain>
    </source>
</reference>
<dbReference type="Proteomes" id="UP000254848">
    <property type="component" value="Unassembled WGS sequence"/>
</dbReference>
<dbReference type="InterPro" id="IPR028082">
    <property type="entry name" value="Peripla_BP_I"/>
</dbReference>
<dbReference type="Pfam" id="PF00356">
    <property type="entry name" value="LacI"/>
    <property type="match status" value="1"/>
</dbReference>
<dbReference type="RefSeq" id="WP_115457839.1">
    <property type="nucleotide sequence ID" value="NZ_QRAP01000003.1"/>
</dbReference>
<dbReference type="Gene3D" id="3.40.50.2300">
    <property type="match status" value="2"/>
</dbReference>
<evidence type="ECO:0000313" key="5">
    <source>
        <dbReference type="EMBL" id="RDK92637.1"/>
    </source>
</evidence>
<keyword evidence="2" id="KW-0238">DNA-binding</keyword>
<gene>
    <name evidence="5" type="ORF">C8D90_10327</name>
</gene>
<dbReference type="Gene3D" id="1.10.260.40">
    <property type="entry name" value="lambda repressor-like DNA-binding domains"/>
    <property type="match status" value="1"/>
</dbReference>
<evidence type="ECO:0000313" key="6">
    <source>
        <dbReference type="Proteomes" id="UP000254848"/>
    </source>
</evidence>
<proteinExistence type="predicted"/>
<evidence type="ECO:0000256" key="2">
    <source>
        <dbReference type="ARBA" id="ARBA00023125"/>
    </source>
</evidence>
<dbReference type="PROSITE" id="PS00356">
    <property type="entry name" value="HTH_LACI_1"/>
    <property type="match status" value="1"/>
</dbReference>
<dbReference type="GO" id="GO:0003700">
    <property type="term" value="F:DNA-binding transcription factor activity"/>
    <property type="evidence" value="ECO:0007669"/>
    <property type="project" value="TreeGrafter"/>
</dbReference>
<dbReference type="Pfam" id="PF13377">
    <property type="entry name" value="Peripla_BP_3"/>
    <property type="match status" value="1"/>
</dbReference>
<dbReference type="PANTHER" id="PTHR30146:SF131">
    <property type="entry name" value="LACI FAMILY DNA-BINDING TRANSCRIPTIONAL REGULATOR"/>
    <property type="match status" value="1"/>
</dbReference>
<keyword evidence="3" id="KW-0804">Transcription</keyword>
<accession>A0A370QTQ5</accession>
<evidence type="ECO:0000256" key="1">
    <source>
        <dbReference type="ARBA" id="ARBA00023015"/>
    </source>
</evidence>
<dbReference type="SUPFAM" id="SSF53822">
    <property type="entry name" value="Periplasmic binding protein-like I"/>
    <property type="match status" value="1"/>
</dbReference>
<feature type="domain" description="HTH lacI-type" evidence="4">
    <location>
        <begin position="2"/>
        <end position="56"/>
    </location>
</feature>
<evidence type="ECO:0000256" key="3">
    <source>
        <dbReference type="ARBA" id="ARBA00023163"/>
    </source>
</evidence>
<evidence type="ECO:0000259" key="4">
    <source>
        <dbReference type="PROSITE" id="PS50932"/>
    </source>
</evidence>
<sequence length="323" mass="35276">MITLEDVAAFAGVSRATVSRVVNGDSKVKAATRSKVEAAIAEMGYSPNPAARALASNQSQMLGLVTPSYGGGFFGALMDSVQSEAEASGKQLLVTQGRDSADNEWQAIQRLYNLRCDGAILHVRALSDEKLCRLAQDGRQFVVLDRQISGLEDRCISFDHYQASQLAAQTLLARGHRQIACISGPKSRVSSRIRRQGFLDAMQEAGIEPVACMEGDYDLQSGYQQADLLLRQHRPGALYCCNEEMALGALLAISEHRLSIPQDISVICYDSGERAAFVRPALTSIHFPITDMARFATRLLLTPDAPRETFAPRLIERDSVRSV</sequence>
<comment type="caution">
    <text evidence="5">The sequence shown here is derived from an EMBL/GenBank/DDBJ whole genome shotgun (WGS) entry which is preliminary data.</text>
</comment>
<protein>
    <submittedName>
        <fullName evidence="5">LacI family transcriptional regulator</fullName>
    </submittedName>
</protein>
<keyword evidence="1" id="KW-0805">Transcription regulation</keyword>
<dbReference type="CDD" id="cd01392">
    <property type="entry name" value="HTH_LacI"/>
    <property type="match status" value="1"/>
</dbReference>
<dbReference type="PANTHER" id="PTHR30146">
    <property type="entry name" value="LACI-RELATED TRANSCRIPTIONAL REPRESSOR"/>
    <property type="match status" value="1"/>
</dbReference>
<dbReference type="AlphaFoldDB" id="A0A370QTQ5"/>
<dbReference type="PROSITE" id="PS50932">
    <property type="entry name" value="HTH_LACI_2"/>
    <property type="match status" value="1"/>
</dbReference>
<dbReference type="PRINTS" id="PR00036">
    <property type="entry name" value="HTHLACI"/>
</dbReference>
<dbReference type="GO" id="GO:0000976">
    <property type="term" value="F:transcription cis-regulatory region binding"/>
    <property type="evidence" value="ECO:0007669"/>
    <property type="project" value="TreeGrafter"/>
</dbReference>
<organism evidence="5 6">
    <name type="scientific">Enterobacillus tribolii</name>
    <dbReference type="NCBI Taxonomy" id="1487935"/>
    <lineage>
        <taxon>Bacteria</taxon>
        <taxon>Pseudomonadati</taxon>
        <taxon>Pseudomonadota</taxon>
        <taxon>Gammaproteobacteria</taxon>
        <taxon>Enterobacterales</taxon>
        <taxon>Hafniaceae</taxon>
        <taxon>Enterobacillus</taxon>
    </lineage>
</organism>
<dbReference type="InterPro" id="IPR046335">
    <property type="entry name" value="LacI/GalR-like_sensor"/>
</dbReference>
<keyword evidence="6" id="KW-1185">Reference proteome</keyword>